<dbReference type="OrthoDB" id="2747778at2759"/>
<accession>A0A9W8GJM6</accession>
<sequence length="754" mass="84423">MYPTTVGQLAQHPSILAGENIDRTIPRDDCLDYNKSSFIQSVFHRNCDNICELATPSGPVIRAKAEDLALKVAADLESRMSGEARLRESYTGHWGYDNYRRDRAKECKTYSLEAWAVFIFEWTGRNELWDDYPTSGNDSNGDGPKLASLHAHSAIQYYEEFFLFVAYHVKAFIGEQVAVGSLKPGDCHLILPVLNPNLETDYCGYYSRDYKEDKYFGHVECGMFPFGCSVEKQETLTLDNFVAYVEIEGYLDSYEDVEPMLVRKTKPLFFGQHNRRFAWGLAATCHEVYAHVFGPDDVWASKVIDVLGAEGRQTLISLLVNWSLCSVDRLGFDPSIRYTHDGDPHLEIDVHNVDANTGHVEKRTYYSKRCMVAAESFIGRRARYFAASADSNQLDNPAVLIKDVWVSSSSDSASDMHESLVLNALHAEFGESSELSDSFAPLAHSGPVFIGQGDALVEDMTTSAFAGLMGNGPVRLHRRALRPWVGNPISTATDQNQVVVAIADAMEALNAAYVKCNIIHGNISDQAIFLKETADGIKGVLAEFGYASFADDNVTESPELKVFQFIRSLEKPGAVRTRLDDWESILYLACWLGTFGINCEQRAEHAKGFAEEYTVARATQRSPMRFSHIPILTWSHDMVGSVASNKRMRMLHESTFYSDVLHRMRRSPLRDLAWFIHRALFLHPGIHKNAQISSSQLADTDDLDISVKSLLLLDTVSTQDSLDLCDGFEEEIVENLLLVVARFKKVALAAISDQ</sequence>
<feature type="domain" description="Fungal-type protein kinase" evidence="1">
    <location>
        <begin position="254"/>
        <end position="416"/>
    </location>
</feature>
<evidence type="ECO:0000313" key="2">
    <source>
        <dbReference type="EMBL" id="KAJ2688435.1"/>
    </source>
</evidence>
<protein>
    <recommendedName>
        <fullName evidence="1">Fungal-type protein kinase domain-containing protein</fullName>
    </recommendedName>
</protein>
<dbReference type="EMBL" id="JANBTX010000046">
    <property type="protein sequence ID" value="KAJ2688435.1"/>
    <property type="molecule type" value="Genomic_DNA"/>
</dbReference>
<reference evidence="2" key="1">
    <citation type="submission" date="2022-07" db="EMBL/GenBank/DDBJ databases">
        <title>Phylogenomic reconstructions and comparative analyses of Kickxellomycotina fungi.</title>
        <authorList>
            <person name="Reynolds N.K."/>
            <person name="Stajich J.E."/>
            <person name="Barry K."/>
            <person name="Grigoriev I.V."/>
            <person name="Crous P."/>
            <person name="Smith M.E."/>
        </authorList>
    </citation>
    <scope>NUCLEOTIDE SEQUENCE</scope>
    <source>
        <strain evidence="2">CBS 109367</strain>
    </source>
</reference>
<evidence type="ECO:0000259" key="1">
    <source>
        <dbReference type="Pfam" id="PF17667"/>
    </source>
</evidence>
<dbReference type="Proteomes" id="UP001151516">
    <property type="component" value="Unassembled WGS sequence"/>
</dbReference>
<dbReference type="Pfam" id="PF17667">
    <property type="entry name" value="Pkinase_fungal"/>
    <property type="match status" value="2"/>
</dbReference>
<evidence type="ECO:0000313" key="3">
    <source>
        <dbReference type="Proteomes" id="UP001151516"/>
    </source>
</evidence>
<dbReference type="InterPro" id="IPR040976">
    <property type="entry name" value="Pkinase_fungal"/>
</dbReference>
<proteinExistence type="predicted"/>
<gene>
    <name evidence="2" type="ORF">IWW39_002201</name>
</gene>
<organism evidence="2 3">
    <name type="scientific">Coemansia spiralis</name>
    <dbReference type="NCBI Taxonomy" id="417178"/>
    <lineage>
        <taxon>Eukaryota</taxon>
        <taxon>Fungi</taxon>
        <taxon>Fungi incertae sedis</taxon>
        <taxon>Zoopagomycota</taxon>
        <taxon>Kickxellomycotina</taxon>
        <taxon>Kickxellomycetes</taxon>
        <taxon>Kickxellales</taxon>
        <taxon>Kickxellaceae</taxon>
        <taxon>Coemansia</taxon>
    </lineage>
</organism>
<dbReference type="AlphaFoldDB" id="A0A9W8GJM6"/>
<keyword evidence="3" id="KW-1185">Reference proteome</keyword>
<name>A0A9W8GJM6_9FUNG</name>
<feature type="domain" description="Fungal-type protein kinase" evidence="1">
    <location>
        <begin position="474"/>
        <end position="592"/>
    </location>
</feature>
<comment type="caution">
    <text evidence="2">The sequence shown here is derived from an EMBL/GenBank/DDBJ whole genome shotgun (WGS) entry which is preliminary data.</text>
</comment>